<organism evidence="1 2">
    <name type="scientific">Paraburkholderia madseniana</name>
    <dbReference type="NCBI Taxonomy" id="2599607"/>
    <lineage>
        <taxon>Bacteria</taxon>
        <taxon>Pseudomonadati</taxon>
        <taxon>Pseudomonadota</taxon>
        <taxon>Betaproteobacteria</taxon>
        <taxon>Burkholderiales</taxon>
        <taxon>Burkholderiaceae</taxon>
        <taxon>Paraburkholderia</taxon>
    </lineage>
</organism>
<evidence type="ECO:0000313" key="1">
    <source>
        <dbReference type="EMBL" id="KAE8753606.1"/>
    </source>
</evidence>
<reference evidence="1 2" key="1">
    <citation type="journal article" date="2020" name="Int. J. Syst. Evol. Microbiol.">
        <title>Paraburkholderia madseniana sp. nov., a phenolic acid-degrading bacterium isolated from acidic forest soil.</title>
        <authorList>
            <person name="Wilhelm R.C."/>
            <person name="Murphy S.J.L."/>
            <person name="Feriancek N.M."/>
            <person name="Karasz D.C."/>
            <person name="DeRito C.M."/>
            <person name="Newman J.D."/>
            <person name="Buckley D.H."/>
        </authorList>
    </citation>
    <scope>NUCLEOTIDE SEQUENCE [LARGE SCALE GENOMIC DNA]</scope>
    <source>
        <strain evidence="1 2">RP11</strain>
    </source>
</reference>
<dbReference type="EMBL" id="VOSW01000189">
    <property type="protein sequence ID" value="KAE8753606.1"/>
    <property type="molecule type" value="Genomic_DNA"/>
</dbReference>
<dbReference type="Proteomes" id="UP000463700">
    <property type="component" value="Unassembled WGS sequence"/>
</dbReference>
<name>A0A6N6VZG2_9BURK</name>
<protein>
    <submittedName>
        <fullName evidence="1">Uncharacterized protein</fullName>
    </submittedName>
</protein>
<comment type="caution">
    <text evidence="1">The sequence shown here is derived from an EMBL/GenBank/DDBJ whole genome shotgun (WGS) entry which is preliminary data.</text>
</comment>
<gene>
    <name evidence="1" type="ORF">FSO04_44210</name>
</gene>
<sequence length="94" mass="10302">MAISLSTLDHQVGQSSLILASTYAHTRVSNPEHYASEDIMFFDAINLGVGWQPQTHRSSLRAACLPSGAIITCRLIIVQNQISRHTRISLAKNA</sequence>
<accession>A0A6N6VZG2</accession>
<evidence type="ECO:0000313" key="2">
    <source>
        <dbReference type="Proteomes" id="UP000463700"/>
    </source>
</evidence>
<proteinExistence type="predicted"/>
<dbReference type="RefSeq" id="WP_154567634.1">
    <property type="nucleotide sequence ID" value="NZ_VOSW01000189.1"/>
</dbReference>
<dbReference type="AlphaFoldDB" id="A0A6N6VZG2"/>